<feature type="transmembrane region" description="Helical" evidence="2">
    <location>
        <begin position="21"/>
        <end position="42"/>
    </location>
</feature>
<dbReference type="Pfam" id="PF13406">
    <property type="entry name" value="SLT_2"/>
    <property type="match status" value="1"/>
</dbReference>
<evidence type="ECO:0000259" key="3">
    <source>
        <dbReference type="Pfam" id="PF13406"/>
    </source>
</evidence>
<comment type="caution">
    <text evidence="4">The sequence shown here is derived from an EMBL/GenBank/DDBJ whole genome shotgun (WGS) entry which is preliminary data.</text>
</comment>
<evidence type="ECO:0000256" key="2">
    <source>
        <dbReference type="SAM" id="Phobius"/>
    </source>
</evidence>
<dbReference type="Gene3D" id="1.10.530.10">
    <property type="match status" value="1"/>
</dbReference>
<dbReference type="Gene3D" id="6.10.250.3150">
    <property type="match status" value="1"/>
</dbReference>
<keyword evidence="2" id="KW-1133">Transmembrane helix</keyword>
<gene>
    <name evidence="4" type="ORF">COV84_00515</name>
</gene>
<dbReference type="SUPFAM" id="SSF53955">
    <property type="entry name" value="Lysozyme-like"/>
    <property type="match status" value="1"/>
</dbReference>
<keyword evidence="1" id="KW-0175">Coiled coil</keyword>
<dbReference type="EMBL" id="PCVO01000006">
    <property type="protein sequence ID" value="PIQ75559.1"/>
    <property type="molecule type" value="Genomic_DNA"/>
</dbReference>
<keyword evidence="2" id="KW-0472">Membrane</keyword>
<dbReference type="AlphaFoldDB" id="A0A2H0KTS5"/>
<evidence type="ECO:0000256" key="1">
    <source>
        <dbReference type="SAM" id="Coils"/>
    </source>
</evidence>
<feature type="domain" description="Transglycosylase SLT" evidence="3">
    <location>
        <begin position="276"/>
        <end position="396"/>
    </location>
</feature>
<organism evidence="4 5">
    <name type="scientific">Candidatus Portnoybacteria bacterium CG11_big_fil_rev_8_21_14_0_20_40_15</name>
    <dbReference type="NCBI Taxonomy" id="1974817"/>
    <lineage>
        <taxon>Bacteria</taxon>
        <taxon>Candidatus Portnoyibacteriota</taxon>
    </lineage>
</organism>
<dbReference type="InterPro" id="IPR031304">
    <property type="entry name" value="SLT_2"/>
</dbReference>
<proteinExistence type="predicted"/>
<name>A0A2H0KTS5_9BACT</name>
<evidence type="ECO:0000313" key="4">
    <source>
        <dbReference type="EMBL" id="PIQ75559.1"/>
    </source>
</evidence>
<sequence>MERLSMRRKKIFNAGPGLFGVQRFFIPLFLLCLVFFLAYIIAASASVDDLKNNLQQQLDQIQAQINDYKSKISNSRAQSKSLKNEIQLLTNKANELQLQIKQTDLVLQQTQIGIDQKTNNISGQEEKLNREKNLLGQYLQGIYEFDQESMVNLIFSQKRLSDVFSEMSSLEAIQEKTQETIAQIKLIKNDLEQQKADLSQKKDDELQLKALQEIQRFALKSQQTETKTLLTQTKGEEAAYQKMLQKAKSDATAINKQIYLLEGVGLSMTLEDAYKHAKYAADRTGVRPAFLLAVLKQESSWGTNVGTGTWKKDMNTRDQLAFVQVCDELNLDPNQMPVSKKPSYGWGGAMGPAQFLPSTWLAYKDKVAALTGHNPPSPWDIDDAFTAAALKLANAGAAQKTYDAEWKAAMIYFAGNNWGKKVYSFYGDAVMELAGVIQEQLDIITK</sequence>
<feature type="coiled-coil region" evidence="1">
    <location>
        <begin position="40"/>
        <end position="134"/>
    </location>
</feature>
<protein>
    <recommendedName>
        <fullName evidence="3">Transglycosylase SLT domain-containing protein</fullName>
    </recommendedName>
</protein>
<evidence type="ECO:0000313" key="5">
    <source>
        <dbReference type="Proteomes" id="UP000229317"/>
    </source>
</evidence>
<dbReference type="InterPro" id="IPR023346">
    <property type="entry name" value="Lysozyme-like_dom_sf"/>
</dbReference>
<reference evidence="4 5" key="1">
    <citation type="submission" date="2017-09" db="EMBL/GenBank/DDBJ databases">
        <title>Depth-based differentiation of microbial function through sediment-hosted aquifers and enrichment of novel symbionts in the deep terrestrial subsurface.</title>
        <authorList>
            <person name="Probst A.J."/>
            <person name="Ladd B."/>
            <person name="Jarett J.K."/>
            <person name="Geller-Mcgrath D.E."/>
            <person name="Sieber C.M."/>
            <person name="Emerson J.B."/>
            <person name="Anantharaman K."/>
            <person name="Thomas B.C."/>
            <person name="Malmstrom R."/>
            <person name="Stieglmeier M."/>
            <person name="Klingl A."/>
            <person name="Woyke T."/>
            <person name="Ryan C.M."/>
            <person name="Banfield J.F."/>
        </authorList>
    </citation>
    <scope>NUCLEOTIDE SEQUENCE [LARGE SCALE GENOMIC DNA]</scope>
    <source>
        <strain evidence="4">CG11_big_fil_rev_8_21_14_0_20_40_15</strain>
    </source>
</reference>
<accession>A0A2H0KTS5</accession>
<keyword evidence="2" id="KW-0812">Transmembrane</keyword>
<feature type="coiled-coil region" evidence="1">
    <location>
        <begin position="174"/>
        <end position="208"/>
    </location>
</feature>
<dbReference type="Proteomes" id="UP000229317">
    <property type="component" value="Unassembled WGS sequence"/>
</dbReference>